<dbReference type="NCBIfam" id="TIGR01430">
    <property type="entry name" value="aden_deam"/>
    <property type="match status" value="1"/>
</dbReference>
<keyword evidence="2 9" id="KW-0479">Metal-binding</keyword>
<comment type="caution">
    <text evidence="11">The sequence shown here is derived from an EMBL/GenBank/DDBJ whole genome shotgun (WGS) entry which is preliminary data.</text>
</comment>
<dbReference type="GO" id="GO:0009117">
    <property type="term" value="P:nucleotide metabolic process"/>
    <property type="evidence" value="ECO:0007669"/>
    <property type="project" value="UniProtKB-KW"/>
</dbReference>
<organism evidence="11 12">
    <name type="scientific">Lacticaseibacillus rhamnosus (strain LMS2-1)</name>
    <dbReference type="NCBI Taxonomy" id="525361"/>
    <lineage>
        <taxon>Bacteria</taxon>
        <taxon>Bacillati</taxon>
        <taxon>Bacillota</taxon>
        <taxon>Bacilli</taxon>
        <taxon>Lactobacillales</taxon>
        <taxon>Lactobacillaceae</taxon>
        <taxon>Lacticaseibacillus</taxon>
    </lineage>
</organism>
<feature type="binding site" evidence="9">
    <location>
        <position position="223"/>
    </location>
    <ligand>
        <name>Zn(2+)</name>
        <dbReference type="ChEBI" id="CHEBI:29105"/>
        <note>catalytic</note>
    </ligand>
</feature>
<dbReference type="GO" id="GO:0046936">
    <property type="term" value="F:2'-deoxyadenosine deaminase activity"/>
    <property type="evidence" value="ECO:0007669"/>
    <property type="project" value="RHEA"/>
</dbReference>
<keyword evidence="4 9" id="KW-0862">Zinc</keyword>
<dbReference type="GO" id="GO:0009168">
    <property type="term" value="P:purine ribonucleoside monophosphate biosynthetic process"/>
    <property type="evidence" value="ECO:0007669"/>
    <property type="project" value="UniProtKB-UniRule"/>
</dbReference>
<dbReference type="GO" id="GO:0046103">
    <property type="term" value="P:inosine biosynthetic process"/>
    <property type="evidence" value="ECO:0007669"/>
    <property type="project" value="TreeGrafter"/>
</dbReference>
<proteinExistence type="inferred from homology"/>
<feature type="binding site" evidence="9">
    <location>
        <position position="39"/>
    </location>
    <ligand>
        <name>Zn(2+)</name>
        <dbReference type="ChEBI" id="CHEBI:29105"/>
        <note>catalytic</note>
    </ligand>
</feature>
<dbReference type="InterPro" id="IPR001365">
    <property type="entry name" value="A_deaminase_dom"/>
</dbReference>
<evidence type="ECO:0000256" key="4">
    <source>
        <dbReference type="ARBA" id="ARBA00022833"/>
    </source>
</evidence>
<evidence type="ECO:0000313" key="11">
    <source>
        <dbReference type="EMBL" id="EEN79591.1"/>
    </source>
</evidence>
<dbReference type="GO" id="GO:0005829">
    <property type="term" value="C:cytosol"/>
    <property type="evidence" value="ECO:0007669"/>
    <property type="project" value="TreeGrafter"/>
</dbReference>
<feature type="binding site" evidence="9">
    <location>
        <position position="41"/>
    </location>
    <ligand>
        <name>substrate</name>
    </ligand>
</feature>
<comment type="catalytic activity">
    <reaction evidence="8">
        <text>2'-deoxyadenosine + H2O + H(+) = 2'-deoxyinosine + NH4(+)</text>
        <dbReference type="Rhea" id="RHEA:28190"/>
        <dbReference type="ChEBI" id="CHEBI:15377"/>
        <dbReference type="ChEBI" id="CHEBI:15378"/>
        <dbReference type="ChEBI" id="CHEBI:17256"/>
        <dbReference type="ChEBI" id="CHEBI:28938"/>
        <dbReference type="ChEBI" id="CHEBI:28997"/>
        <dbReference type="EC" id="3.5.4.4"/>
    </reaction>
    <physiologicalReaction direction="left-to-right" evidence="8">
        <dbReference type="Rhea" id="RHEA:28191"/>
    </physiologicalReaction>
</comment>
<dbReference type="PANTHER" id="PTHR11409:SF43">
    <property type="entry name" value="ADENOSINE DEAMINASE"/>
    <property type="match status" value="1"/>
</dbReference>
<accession>C2JZB8</accession>
<dbReference type="EC" id="3.5.4.4" evidence="1 9"/>
<feature type="binding site" evidence="9">
    <location>
        <position position="43"/>
    </location>
    <ligand>
        <name>substrate</name>
    </ligand>
</feature>
<evidence type="ECO:0000256" key="5">
    <source>
        <dbReference type="ARBA" id="ARBA00023080"/>
    </source>
</evidence>
<dbReference type="GO" id="GO:0006154">
    <property type="term" value="P:adenosine catabolic process"/>
    <property type="evidence" value="ECO:0007669"/>
    <property type="project" value="TreeGrafter"/>
</dbReference>
<gene>
    <name evidence="9 11" type="primary">add</name>
    <name evidence="11" type="ORF">HMPREF0539_2253</name>
</gene>
<dbReference type="InterPro" id="IPR028893">
    <property type="entry name" value="A_deaminase"/>
</dbReference>
<comment type="function">
    <text evidence="9">Catalyzes the hydrolytic deamination of adenosine and 2-deoxyadenosine.</text>
</comment>
<dbReference type="PANTHER" id="PTHR11409">
    <property type="entry name" value="ADENOSINE DEAMINASE"/>
    <property type="match status" value="1"/>
</dbReference>
<dbReference type="HOGENOM" id="CLU_039228_0_0_9"/>
<dbReference type="Proteomes" id="UP000004525">
    <property type="component" value="Unassembled WGS sequence"/>
</dbReference>
<feature type="binding site" evidence="9">
    <location>
        <position position="303"/>
    </location>
    <ligand>
        <name>Zn(2+)</name>
        <dbReference type="ChEBI" id="CHEBI:29105"/>
        <note>catalytic</note>
    </ligand>
</feature>
<dbReference type="AlphaFoldDB" id="C2JZB8"/>
<dbReference type="HAMAP" id="MF_00540">
    <property type="entry name" value="A_deaminase"/>
    <property type="match status" value="1"/>
</dbReference>
<evidence type="ECO:0000256" key="1">
    <source>
        <dbReference type="ARBA" id="ARBA00012784"/>
    </source>
</evidence>
<dbReference type="InterPro" id="IPR032466">
    <property type="entry name" value="Metal_Hydrolase"/>
</dbReference>
<feature type="site" description="Important for catalytic activity" evidence="9">
    <location>
        <position position="246"/>
    </location>
</feature>
<evidence type="ECO:0000259" key="10">
    <source>
        <dbReference type="Pfam" id="PF00962"/>
    </source>
</evidence>
<dbReference type="InterPro" id="IPR006330">
    <property type="entry name" value="Ado/ade_deaminase"/>
</dbReference>
<keyword evidence="12" id="KW-1185">Reference proteome</keyword>
<evidence type="ECO:0000256" key="8">
    <source>
        <dbReference type="ARBA" id="ARBA00049213"/>
    </source>
</evidence>
<keyword evidence="3 9" id="KW-0378">Hydrolase</keyword>
<feature type="binding site" evidence="9">
    <location>
        <position position="41"/>
    </location>
    <ligand>
        <name>Zn(2+)</name>
        <dbReference type="ChEBI" id="CHEBI:29105"/>
        <note>catalytic</note>
    </ligand>
</feature>
<dbReference type="Pfam" id="PF00962">
    <property type="entry name" value="A_deaminase"/>
    <property type="match status" value="1"/>
</dbReference>
<feature type="active site" description="Proton donor" evidence="9">
    <location>
        <position position="226"/>
    </location>
</feature>
<name>C2JZB8_LACRM</name>
<evidence type="ECO:0000256" key="3">
    <source>
        <dbReference type="ARBA" id="ARBA00022801"/>
    </source>
</evidence>
<dbReference type="GO" id="GO:0043103">
    <property type="term" value="P:hypoxanthine salvage"/>
    <property type="evidence" value="ECO:0007669"/>
    <property type="project" value="TreeGrafter"/>
</dbReference>
<evidence type="ECO:0000256" key="2">
    <source>
        <dbReference type="ARBA" id="ARBA00022723"/>
    </source>
</evidence>
<keyword evidence="5 9" id="KW-0546">Nucleotide metabolism</keyword>
<dbReference type="Gene3D" id="3.20.20.140">
    <property type="entry name" value="Metal-dependent hydrolases"/>
    <property type="match status" value="1"/>
</dbReference>
<evidence type="ECO:0000256" key="9">
    <source>
        <dbReference type="HAMAP-Rule" id="MF_00540"/>
    </source>
</evidence>
<feature type="domain" description="Adenosine deaminase" evidence="10">
    <location>
        <begin position="35"/>
        <end position="355"/>
    </location>
</feature>
<comment type="catalytic activity">
    <reaction evidence="7">
        <text>adenosine + H2O + H(+) = inosine + NH4(+)</text>
        <dbReference type="Rhea" id="RHEA:24408"/>
        <dbReference type="ChEBI" id="CHEBI:15377"/>
        <dbReference type="ChEBI" id="CHEBI:15378"/>
        <dbReference type="ChEBI" id="CHEBI:16335"/>
        <dbReference type="ChEBI" id="CHEBI:17596"/>
        <dbReference type="ChEBI" id="CHEBI:28938"/>
        <dbReference type="EC" id="3.5.4.4"/>
    </reaction>
    <physiologicalReaction direction="left-to-right" evidence="7">
        <dbReference type="Rhea" id="RHEA:24409"/>
    </physiologicalReaction>
</comment>
<dbReference type="SUPFAM" id="SSF51556">
    <property type="entry name" value="Metallo-dependent hydrolases"/>
    <property type="match status" value="1"/>
</dbReference>
<dbReference type="GO" id="GO:0004000">
    <property type="term" value="F:adenosine deaminase activity"/>
    <property type="evidence" value="ECO:0007669"/>
    <property type="project" value="UniProtKB-UniRule"/>
</dbReference>
<reference evidence="11" key="1">
    <citation type="submission" date="2009-01" db="EMBL/GenBank/DDBJ databases">
        <authorList>
            <person name="Qin X."/>
            <person name="Bachman B."/>
            <person name="Battles P."/>
            <person name="Bell A."/>
            <person name="Bess C."/>
            <person name="Bickham C."/>
            <person name="Chaboub L."/>
            <person name="Chen D."/>
            <person name="Coyle M."/>
            <person name="Deiros D.R."/>
            <person name="Dinh H."/>
            <person name="Forbes L."/>
            <person name="Fowler G."/>
            <person name="Francisco L."/>
            <person name="Fu Q."/>
            <person name="Gubbala S."/>
            <person name="Hale W."/>
            <person name="Han Y."/>
            <person name="Hemphill L."/>
            <person name="Highlander S.K."/>
            <person name="Hirani K."/>
            <person name="Hogues M."/>
            <person name="Jackson L."/>
            <person name="Jakkamsetti A."/>
            <person name="Javaid M."/>
            <person name="Jiang H."/>
            <person name="Korchina V."/>
            <person name="Kovar C."/>
            <person name="Lara F."/>
            <person name="Lee S."/>
            <person name="Mata R."/>
            <person name="Mathew T."/>
            <person name="Moen C."/>
            <person name="Morales K."/>
            <person name="Munidasa M."/>
            <person name="Nazareth L."/>
            <person name="Ngo R."/>
            <person name="Nguyen L."/>
            <person name="Okwuonu G."/>
            <person name="Ongeri F."/>
            <person name="Patil S."/>
            <person name="Petrosino J."/>
            <person name="Pham C."/>
            <person name="Pham P."/>
            <person name="Pu L.-L."/>
            <person name="Puazo M."/>
            <person name="Raj R."/>
            <person name="Reid J."/>
            <person name="Rouhana J."/>
            <person name="Saada N."/>
            <person name="Shang Y."/>
            <person name="Simmons D."/>
            <person name="Thornton R."/>
            <person name="Warren J."/>
            <person name="Weissenberger G."/>
            <person name="Zhang J."/>
            <person name="Zhang L."/>
            <person name="Zhou C."/>
            <person name="Zhu D."/>
            <person name="Muzny D."/>
            <person name="Worley K."/>
            <person name="Gibbs R."/>
        </authorList>
    </citation>
    <scope>NUCLEOTIDE SEQUENCE [LARGE SCALE GENOMIC DNA]</scope>
    <source>
        <strain evidence="11">LMS2-1</strain>
    </source>
</reference>
<comment type="similarity">
    <text evidence="9">Belongs to the metallo-dependent hydrolases superfamily. Adenosine and AMP deaminases family. Adenosine deaminase subfamily.</text>
</comment>
<evidence type="ECO:0000313" key="12">
    <source>
        <dbReference type="Proteomes" id="UP000004525"/>
    </source>
</evidence>
<dbReference type="EMBL" id="ACIZ01000097">
    <property type="protein sequence ID" value="EEN79591.1"/>
    <property type="molecule type" value="Genomic_DNA"/>
</dbReference>
<sequence>MTIVTPYLLPMLNSNQSIHSKENIMDFATLHTLGKTELHCHLDGSLSLNCIRQLAQKINQPLPADDNALRKLVQAPENSENLADYLKTFDFIAPLLQTKEALQMAAFDVVAQAARENVRYIEIRFAPVLSTAGDLTLSQATEAVITGLHQAMAQFDIIAKVLVCGMRQLPNADNAAMFTANAPLVGDTLVGGDFAGNEADYPTKVCAPAIETAQRLGVPLTFHAGECHCPQNIAEAIRLGIPRIGHATACFDRPELIQTIVKTHTTIELCLTSNLQTKAARSLAEFPYQALKKAGAAITINTDNRTVSNTTLTHEYERYQAYFDTTAADFLTFNLNAVNAAFIPETTKQTLRMRLKQDYAPYL</sequence>
<comment type="caution">
    <text evidence="9">Lacks conserved residue(s) required for the propagation of feature annotation.</text>
</comment>
<evidence type="ECO:0000256" key="6">
    <source>
        <dbReference type="ARBA" id="ARBA00031852"/>
    </source>
</evidence>
<protein>
    <recommendedName>
        <fullName evidence="1 9">Adenosine deaminase</fullName>
        <ecNumber evidence="1 9">3.5.4.4</ecNumber>
    </recommendedName>
    <alternativeName>
        <fullName evidence="6 9">Adenosine aminohydrolase</fullName>
    </alternativeName>
</protein>
<feature type="binding site" evidence="9">
    <location>
        <position position="196"/>
    </location>
    <ligand>
        <name>substrate</name>
    </ligand>
</feature>
<comment type="cofactor">
    <cofactor evidence="9">
        <name>Zn(2+)</name>
        <dbReference type="ChEBI" id="CHEBI:29105"/>
    </cofactor>
    <text evidence="9">Binds 1 zinc ion per subunit.</text>
</comment>
<dbReference type="GO" id="GO:0008270">
    <property type="term" value="F:zinc ion binding"/>
    <property type="evidence" value="ECO:0007669"/>
    <property type="project" value="UniProtKB-UniRule"/>
</dbReference>
<evidence type="ECO:0000256" key="7">
    <source>
        <dbReference type="ARBA" id="ARBA00047989"/>
    </source>
</evidence>